<dbReference type="RefSeq" id="WP_014699681.1">
    <property type="nucleotide sequence ID" value="NC_017845.1"/>
</dbReference>
<gene>
    <name evidence="4" type="ordered locus">W5S_1970</name>
    <name evidence="6" type="ORF">C5E00_03905</name>
    <name evidence="5" type="ORF">F6Q06_14360</name>
</gene>
<dbReference type="eggNOG" id="COG0179">
    <property type="taxonomic scope" value="Bacteria"/>
</dbReference>
<dbReference type="GO" id="GO:0046872">
    <property type="term" value="F:metal ion binding"/>
    <property type="evidence" value="ECO:0007669"/>
    <property type="project" value="UniProtKB-KW"/>
</dbReference>
<dbReference type="GO" id="GO:0016787">
    <property type="term" value="F:hydrolase activity"/>
    <property type="evidence" value="ECO:0007669"/>
    <property type="project" value="UniProtKB-KW"/>
</dbReference>
<dbReference type="PANTHER" id="PTHR42796">
    <property type="entry name" value="FUMARYLACETOACETATE HYDROLASE DOMAIN-CONTAINING PROTEIN 2A-RELATED"/>
    <property type="match status" value="1"/>
</dbReference>
<feature type="domain" description="Fumarylacetoacetase-like C-terminal" evidence="3">
    <location>
        <begin position="74"/>
        <end position="275"/>
    </location>
</feature>
<keyword evidence="9" id="KW-1185">Reference proteome</keyword>
<dbReference type="Proteomes" id="UP000008044">
    <property type="component" value="Chromosome"/>
</dbReference>
<dbReference type="InterPro" id="IPR051121">
    <property type="entry name" value="FAH"/>
</dbReference>
<dbReference type="Pfam" id="PF01557">
    <property type="entry name" value="FAA_hydrolase"/>
    <property type="match status" value="1"/>
</dbReference>
<name>A0A0H3I312_PECPM</name>
<keyword evidence="5" id="KW-0378">Hydrolase</keyword>
<dbReference type="EMBL" id="CP003415">
    <property type="protein sequence ID" value="AFI90060.1"/>
    <property type="molecule type" value="Genomic_DNA"/>
</dbReference>
<accession>A0A0H3I312</accession>
<evidence type="ECO:0000259" key="3">
    <source>
        <dbReference type="Pfam" id="PF01557"/>
    </source>
</evidence>
<reference evidence="4 7" key="1">
    <citation type="journal article" date="2012" name="J. Bacteriol.">
        <title>Genome sequence of Pectobacterium sp. strain SCC3193.</title>
        <authorList>
            <person name="Koskinen J.P."/>
            <person name="Laine P."/>
            <person name="Niemi O."/>
            <person name="Nykyri J."/>
            <person name="Harjunpaa H."/>
            <person name="Auvinen P."/>
            <person name="Paulin L."/>
            <person name="Pirhonen M."/>
            <person name="Palva T."/>
            <person name="Holm L."/>
        </authorList>
    </citation>
    <scope>NUCLEOTIDE SEQUENCE [LARGE SCALE GENOMIC DNA]</scope>
    <source>
        <strain evidence="4 7">SCC3193</strain>
    </source>
</reference>
<dbReference type="GeneID" id="45849544"/>
<dbReference type="EMBL" id="PSZG01000001">
    <property type="protein sequence ID" value="RKO75982.1"/>
    <property type="molecule type" value="Genomic_DNA"/>
</dbReference>
<protein>
    <submittedName>
        <fullName evidence="4">5-oxopent-3-ene-1,2,5-tricarboxylate decarboxylase</fullName>
    </submittedName>
    <submittedName>
        <fullName evidence="6">FAA hydrolase family protein</fullName>
    </submittedName>
    <submittedName>
        <fullName evidence="5">Fumarylacetoacetate hydrolase family protein</fullName>
    </submittedName>
</protein>
<comment type="similarity">
    <text evidence="1">Belongs to the FAH family.</text>
</comment>
<evidence type="ECO:0000313" key="9">
    <source>
        <dbReference type="Proteomes" id="UP001194579"/>
    </source>
</evidence>
<evidence type="ECO:0000313" key="4">
    <source>
        <dbReference type="EMBL" id="AFI90060.1"/>
    </source>
</evidence>
<dbReference type="SUPFAM" id="SSF56529">
    <property type="entry name" value="FAH"/>
    <property type="match status" value="1"/>
</dbReference>
<dbReference type="Gene3D" id="3.90.850.10">
    <property type="entry name" value="Fumarylacetoacetase-like, C-terminal domain"/>
    <property type="match status" value="1"/>
</dbReference>
<dbReference type="GO" id="GO:0044281">
    <property type="term" value="P:small molecule metabolic process"/>
    <property type="evidence" value="ECO:0007669"/>
    <property type="project" value="UniProtKB-ARBA"/>
</dbReference>
<dbReference type="InterPro" id="IPR011234">
    <property type="entry name" value="Fumarylacetoacetase-like_C"/>
</dbReference>
<dbReference type="OrthoDB" id="9805307at2"/>
<dbReference type="PANTHER" id="PTHR42796:SF4">
    <property type="entry name" value="FUMARYLACETOACETATE HYDROLASE DOMAIN-CONTAINING PROTEIN 2A"/>
    <property type="match status" value="1"/>
</dbReference>
<evidence type="ECO:0000313" key="7">
    <source>
        <dbReference type="Proteomes" id="UP000008044"/>
    </source>
</evidence>
<dbReference type="KEGG" id="pec:W5S_1970"/>
<reference evidence="9" key="4">
    <citation type="submission" date="2023-07" db="EMBL/GenBank/DDBJ databases">
        <title>Identification of Pectobacterium versatile causing blackleg of potato from New York State with a whole genome sequencing approach.</title>
        <authorList>
            <person name="Ma X."/>
            <person name="Swingle B."/>
        </authorList>
    </citation>
    <scope>NUCLEOTIDE SEQUENCE [LARGE SCALE GENOMIC DNA]</scope>
    <source>
        <strain evidence="9">NY1588A</strain>
    </source>
</reference>
<dbReference type="STRING" id="1905730.W5S_1970"/>
<dbReference type="HOGENOM" id="CLU_028458_3_0_6"/>
<organism evidence="4 7">
    <name type="scientific">Pectobacterium parmentieri</name>
    <dbReference type="NCBI Taxonomy" id="1905730"/>
    <lineage>
        <taxon>Bacteria</taxon>
        <taxon>Pseudomonadati</taxon>
        <taxon>Pseudomonadota</taxon>
        <taxon>Gammaproteobacteria</taxon>
        <taxon>Enterobacterales</taxon>
        <taxon>Pectobacteriaceae</taxon>
        <taxon>Pectobacterium</taxon>
    </lineage>
</organism>
<evidence type="ECO:0000256" key="1">
    <source>
        <dbReference type="ARBA" id="ARBA00010211"/>
    </source>
</evidence>
<dbReference type="InterPro" id="IPR036663">
    <property type="entry name" value="Fumarylacetoacetase_C_sf"/>
</dbReference>
<evidence type="ECO:0000313" key="6">
    <source>
        <dbReference type="EMBL" id="RKO75982.1"/>
    </source>
</evidence>
<evidence type="ECO:0000313" key="5">
    <source>
        <dbReference type="EMBL" id="MBI0555664.1"/>
    </source>
</evidence>
<reference evidence="5" key="5">
    <citation type="submission" date="2024-05" db="EMBL/GenBank/DDBJ databases">
        <title>Identification of Pectobacterium versatile causing blackleg of potato from New York State with a whole genome sequencing approach.</title>
        <authorList>
            <person name="Ma X."/>
            <person name="Swingle B."/>
        </authorList>
    </citation>
    <scope>NUCLEOTIDE SEQUENCE</scope>
    <source>
        <strain evidence="5">NY1588A</strain>
    </source>
</reference>
<dbReference type="Proteomes" id="UP000269665">
    <property type="component" value="Unassembled WGS sequence"/>
</dbReference>
<keyword evidence="2" id="KW-0479">Metal-binding</keyword>
<dbReference type="PATRIC" id="fig|1166016.3.peg.1986"/>
<reference evidence="6 8" key="3">
    <citation type="journal article" date="2018" name="BMC Genomics">
        <title>High genomic variability in the plant pathogenic bacterium Pectobacterium parmentieri deciphered from de novo assembled complete genomes.</title>
        <authorList>
            <person name="Zoledowska S."/>
            <person name="Motyka-Pomagruk A."/>
            <person name="Sledz W."/>
            <person name="Mengoni A."/>
            <person name="Lojkowska E."/>
        </authorList>
    </citation>
    <scope>NUCLEOTIDE SEQUENCE [LARGE SCALE GENOMIC DNA]</scope>
    <source>
        <strain evidence="6 8">IFB5626</strain>
    </source>
</reference>
<proteinExistence type="inferred from homology"/>
<dbReference type="KEGG" id="ppar:A8F97_08735"/>
<sequence>MKLASYRYNGKDSYGIYTATGLIDLGSKIGHLYPDLKTLLAQNALPVADGFSANASDIPVADVTFLPVITTPGKILCVGMNYAAKRQEFNELNPAPTLFVRFADSQTGHATPVIKPHYSCEFDYEGELAVIIGKGGQHISQDVALSHVAGYSCYMDGSARDWQHSWFTAGKNWQKTGAFGPYLTTSDEIPDPHVLAIRTYLNGRMVQDDNTSSMIHKVAELIEYISTFTELSAGDVIITGSPGGVGKKRNPPLFMNAGDCIEVEIENIGHLRNMIVDAAVPVKSVPTTAEVAAH</sequence>
<dbReference type="AlphaFoldDB" id="A0A0H3I312"/>
<dbReference type="FunFam" id="3.90.850.10:FF:000008">
    <property type="entry name" value="FAA hydrolase family protein"/>
    <property type="match status" value="1"/>
</dbReference>
<dbReference type="EMBL" id="WABS01000028">
    <property type="protein sequence ID" value="MBI0555664.1"/>
    <property type="molecule type" value="Genomic_DNA"/>
</dbReference>
<reference evidence="4" key="2">
    <citation type="submission" date="2012-03" db="EMBL/GenBank/DDBJ databases">
        <authorList>
            <person name="Koskinen P."/>
            <person name="Laine P."/>
            <person name="Niemi O."/>
            <person name="Nykyri J."/>
            <person name="Harjunpaa H."/>
            <person name="Auvinen P."/>
            <person name="Paulin L."/>
            <person name="Pirhonen M."/>
            <person name="Palva T."/>
            <person name="Holm L."/>
        </authorList>
    </citation>
    <scope>NUCLEOTIDE SEQUENCE</scope>
    <source>
        <strain evidence="4">SCC3193</strain>
    </source>
</reference>
<evidence type="ECO:0000256" key="2">
    <source>
        <dbReference type="ARBA" id="ARBA00022723"/>
    </source>
</evidence>
<dbReference type="Proteomes" id="UP001194579">
    <property type="component" value="Unassembled WGS sequence"/>
</dbReference>
<evidence type="ECO:0000313" key="8">
    <source>
        <dbReference type="Proteomes" id="UP000269665"/>
    </source>
</evidence>